<evidence type="ECO:0000256" key="2">
    <source>
        <dbReference type="SAM" id="SignalP"/>
    </source>
</evidence>
<accession>A0A8J4LPY5</accession>
<reference evidence="3" key="1">
    <citation type="journal article" date="2021" name="Proc. Natl. Acad. Sci. U.S.A.">
        <title>Three genomes in the algal genus Volvox reveal the fate of a haploid sex-determining region after a transition to homothallism.</title>
        <authorList>
            <person name="Yamamoto K."/>
            <person name="Hamaji T."/>
            <person name="Kawai-Toyooka H."/>
            <person name="Matsuzaki R."/>
            <person name="Takahashi F."/>
            <person name="Nishimura Y."/>
            <person name="Kawachi M."/>
            <person name="Noguchi H."/>
            <person name="Minakuchi Y."/>
            <person name="Umen J.G."/>
            <person name="Toyoda A."/>
            <person name="Nozaki H."/>
        </authorList>
    </citation>
    <scope>NUCLEOTIDE SEQUENCE</scope>
    <source>
        <strain evidence="3">NIES-3785</strain>
    </source>
</reference>
<evidence type="ECO:0000313" key="3">
    <source>
        <dbReference type="EMBL" id="GIM04895.1"/>
    </source>
</evidence>
<name>A0A8J4LPY5_9CHLO</name>
<evidence type="ECO:0000313" key="4">
    <source>
        <dbReference type="Proteomes" id="UP000722791"/>
    </source>
</evidence>
<feature type="compositionally biased region" description="Polar residues" evidence="1">
    <location>
        <begin position="990"/>
        <end position="1004"/>
    </location>
</feature>
<dbReference type="Proteomes" id="UP000722791">
    <property type="component" value="Unassembled WGS sequence"/>
</dbReference>
<keyword evidence="2" id="KW-0732">Signal</keyword>
<feature type="region of interest" description="Disordered" evidence="1">
    <location>
        <begin position="925"/>
        <end position="952"/>
    </location>
</feature>
<gene>
    <name evidence="3" type="ORF">Vretimale_9397</name>
</gene>
<feature type="chain" id="PRO_5035234965" description="Guanylate cyclase domain-containing protein" evidence="2">
    <location>
        <begin position="17"/>
        <end position="1205"/>
    </location>
</feature>
<feature type="region of interest" description="Disordered" evidence="1">
    <location>
        <begin position="465"/>
        <end position="487"/>
    </location>
</feature>
<feature type="signal peptide" evidence="2">
    <location>
        <begin position="1"/>
        <end position="16"/>
    </location>
</feature>
<sequence length="1205" mass="121541">MKWWLLGCFLGNQTRAQTKASGRPPALTTLRSLQGDTVAATSADNAQGSTALPQPSEAAVFISGSTRPEAGLQARNRACGASDGYAVDSAVLGLASPALQTNGSQSSPEQWEAPAPRLSLDCGVGIGPFPRESPNVPLPPSSNLSFSPHPTAMESPLCLVARSSVDTASAGVGNESAVTSDVNSGVLIVRGSTATAALAGLPVDLTASGSRHLVSRAFQGRASLDALLMLGALVRAADEAGLAVTGIGGMPRLERIESGDLPVGEDGHQDKPLQARSSRSIGVAATTDGIRPEWCAGAEVATRPRLAQRPQRRGLRWAQPGLNRSSNGIVGGDGVVGGGGGGLAAAPTLVLQSSNESASSSAIVLSGSGAVASGRSAAVAATGASTLGCSSDPDFTFSPPTMTGSQRHSVDNSRGQHSDMMLCHHHLVNLNSQAQALGGQVADSNQILELFMRFVTNCSTVGDNDLPSSSCDRSSAGTTGTGGTVHGSRVLAGSDAGQPPLAGVGAAGGAVTGVMTVAAAVGTHRRLYAQRSVNERPRYVNGRRWDGTACAGAPIVTRSPPAVVAAVTAAAAEQRKSQDGGSSAPLLKLYGNVVLGGGSRGSRRNSWDTLAGSSGSAVAVAAAAAAALAAKGLLRGSVGGPTTAGGGCGGDCCSNSGRTGSATRFWPTGGPLQEDSGPASMLLLGALSGGMSLGSTTSGTSLVKLPTGSGSVRDVLSRIQQQQHQHLLSLQEGAQVTTSSSNWSVHTGLASLFDAHLTAALRRNGAVGTFKRALGGPATFSHTSSVTSQMTGHLVGQDGRQDTSFALTSGLMVLNLGSTAGSSAGGGISSGAGVSQLGAATVATAAAGILVSALPPPRNRRATISSISTINSHPESAAGGSAAAVGMQCRCGVDEGEGHRSALAIECSGAPGPTRQHYGYQMSLISDGGASEPLPHGAPVQRQPRAFGERQGVPHQMHQYYRPRLNPHHQLLRDQQQQQQQQQQKESGETSHTQTVQPGVPHSQVTLVNGSAGKAVRCANPSAYEERGSLSLTLGVAVGLHGGGYGGAGANVLMYPLAPPIVAGSLGAGNDAPVGGNGGDVANGHLPSHMPPQLPPQPPPPAVDVLSARAMAAGSLAAGPLSATWLQPPPPPLPPREPRVFIHGDSEMNISQAFPRYSWETEWSPPGRGVEQEDTFTFTGPESSVSRGLCRAALRETGGGPGGSG</sequence>
<evidence type="ECO:0008006" key="5">
    <source>
        <dbReference type="Google" id="ProtNLM"/>
    </source>
</evidence>
<comment type="caution">
    <text evidence="3">The sequence shown here is derived from an EMBL/GenBank/DDBJ whole genome shotgun (WGS) entry which is preliminary data.</text>
</comment>
<feature type="region of interest" description="Disordered" evidence="1">
    <location>
        <begin position="971"/>
        <end position="1004"/>
    </location>
</feature>
<organism evidence="3 4">
    <name type="scientific">Volvox reticuliferus</name>
    <dbReference type="NCBI Taxonomy" id="1737510"/>
    <lineage>
        <taxon>Eukaryota</taxon>
        <taxon>Viridiplantae</taxon>
        <taxon>Chlorophyta</taxon>
        <taxon>core chlorophytes</taxon>
        <taxon>Chlorophyceae</taxon>
        <taxon>CS clade</taxon>
        <taxon>Chlamydomonadales</taxon>
        <taxon>Volvocaceae</taxon>
        <taxon>Volvox</taxon>
    </lineage>
</organism>
<evidence type="ECO:0000256" key="1">
    <source>
        <dbReference type="SAM" id="MobiDB-lite"/>
    </source>
</evidence>
<proteinExistence type="predicted"/>
<feature type="compositionally biased region" description="Polar residues" evidence="1">
    <location>
        <begin position="465"/>
        <end position="476"/>
    </location>
</feature>
<dbReference type="EMBL" id="BNCQ01000017">
    <property type="protein sequence ID" value="GIM04895.1"/>
    <property type="molecule type" value="Genomic_DNA"/>
</dbReference>
<feature type="compositionally biased region" description="Low complexity" evidence="1">
    <location>
        <begin position="975"/>
        <end position="984"/>
    </location>
</feature>
<dbReference type="AlphaFoldDB" id="A0A8J4LPY5"/>
<feature type="region of interest" description="Disordered" evidence="1">
    <location>
        <begin position="1164"/>
        <end position="1187"/>
    </location>
</feature>
<feature type="compositionally biased region" description="Polar residues" evidence="1">
    <location>
        <begin position="1175"/>
        <end position="1186"/>
    </location>
</feature>
<protein>
    <recommendedName>
        <fullName evidence="5">Guanylate cyclase domain-containing protein</fullName>
    </recommendedName>
</protein>